<keyword evidence="2" id="KW-1003">Cell membrane</keyword>
<evidence type="ECO:0000256" key="6">
    <source>
        <dbReference type="SAM" id="Phobius"/>
    </source>
</evidence>
<proteinExistence type="predicted"/>
<feature type="transmembrane region" description="Helical" evidence="6">
    <location>
        <begin position="37"/>
        <end position="61"/>
    </location>
</feature>
<dbReference type="AlphaFoldDB" id="A0A9Q0RV49"/>
<reference evidence="7" key="1">
    <citation type="submission" date="2022-07" db="EMBL/GenBank/DDBJ databases">
        <authorList>
            <person name="Trinca V."/>
            <person name="Uliana J.V.C."/>
            <person name="Torres T.T."/>
            <person name="Ward R.J."/>
            <person name="Monesi N."/>
        </authorList>
    </citation>
    <scope>NUCLEOTIDE SEQUENCE</scope>
    <source>
        <strain evidence="7">HSMRA1968</strain>
        <tissue evidence="7">Whole embryos</tissue>
    </source>
</reference>
<feature type="transmembrane region" description="Helical" evidence="6">
    <location>
        <begin position="164"/>
        <end position="183"/>
    </location>
</feature>
<dbReference type="InterPro" id="IPR013604">
    <property type="entry name" value="7TM_chemorcpt"/>
</dbReference>
<dbReference type="GO" id="GO:0005886">
    <property type="term" value="C:plasma membrane"/>
    <property type="evidence" value="ECO:0007669"/>
    <property type="project" value="UniProtKB-SubCell"/>
</dbReference>
<gene>
    <name evidence="7" type="ORF">Bhyg_13905</name>
</gene>
<evidence type="ECO:0000256" key="4">
    <source>
        <dbReference type="ARBA" id="ARBA00022989"/>
    </source>
</evidence>
<comment type="subcellular location">
    <subcellularLocation>
        <location evidence="1">Cell membrane</location>
        <topology evidence="1">Multi-pass membrane protein</topology>
    </subcellularLocation>
</comment>
<name>A0A9Q0RV49_9DIPT</name>
<accession>A0A9Q0RV49</accession>
<evidence type="ECO:0000256" key="3">
    <source>
        <dbReference type="ARBA" id="ARBA00022692"/>
    </source>
</evidence>
<keyword evidence="5 6" id="KW-0472">Membrane</keyword>
<keyword evidence="4 6" id="KW-1133">Transmembrane helix</keyword>
<dbReference type="Proteomes" id="UP001151699">
    <property type="component" value="Chromosome C"/>
</dbReference>
<dbReference type="GO" id="GO:0050909">
    <property type="term" value="P:sensory perception of taste"/>
    <property type="evidence" value="ECO:0007669"/>
    <property type="project" value="InterPro"/>
</dbReference>
<dbReference type="Pfam" id="PF08395">
    <property type="entry name" value="7tm_7"/>
    <property type="match status" value="1"/>
</dbReference>
<sequence length="228" mass="26910">MEALKRNKIWKLITKLYDFDVEAKNLGIKVRNDNRAFVVYVIRLFMMQLTMISICGTLLSFQFQYYGLILKFYVSYVLMDTCYTTTFCIYNYFVFNFWVRFKYINDTLQDVLNMRDLATIELDSQISGRRNESDLLNVLNKLADLYYKLTICMRLLSESYSVQITFIAAVVFQFTLVCAYMVYQICLGSYTTNSLLVTYAYSMRTFYFYSQILYATVYGTKLSSEVSL</sequence>
<organism evidence="7 8">
    <name type="scientific">Pseudolycoriella hygida</name>
    <dbReference type="NCBI Taxonomy" id="35572"/>
    <lineage>
        <taxon>Eukaryota</taxon>
        <taxon>Metazoa</taxon>
        <taxon>Ecdysozoa</taxon>
        <taxon>Arthropoda</taxon>
        <taxon>Hexapoda</taxon>
        <taxon>Insecta</taxon>
        <taxon>Pterygota</taxon>
        <taxon>Neoptera</taxon>
        <taxon>Endopterygota</taxon>
        <taxon>Diptera</taxon>
        <taxon>Nematocera</taxon>
        <taxon>Sciaroidea</taxon>
        <taxon>Sciaridae</taxon>
        <taxon>Pseudolycoriella</taxon>
    </lineage>
</organism>
<evidence type="ECO:0000313" key="8">
    <source>
        <dbReference type="Proteomes" id="UP001151699"/>
    </source>
</evidence>
<evidence type="ECO:0000256" key="1">
    <source>
        <dbReference type="ARBA" id="ARBA00004651"/>
    </source>
</evidence>
<keyword evidence="8" id="KW-1185">Reference proteome</keyword>
<evidence type="ECO:0000256" key="5">
    <source>
        <dbReference type="ARBA" id="ARBA00023136"/>
    </source>
</evidence>
<keyword evidence="3 6" id="KW-0812">Transmembrane</keyword>
<evidence type="ECO:0000313" key="7">
    <source>
        <dbReference type="EMBL" id="KAJ6635320.1"/>
    </source>
</evidence>
<feature type="transmembrane region" description="Helical" evidence="6">
    <location>
        <begin position="73"/>
        <end position="93"/>
    </location>
</feature>
<evidence type="ECO:0000256" key="2">
    <source>
        <dbReference type="ARBA" id="ARBA00022475"/>
    </source>
</evidence>
<protein>
    <submittedName>
        <fullName evidence="7">Uncharacterized protein</fullName>
    </submittedName>
</protein>
<comment type="caution">
    <text evidence="7">The sequence shown here is derived from an EMBL/GenBank/DDBJ whole genome shotgun (WGS) entry which is preliminary data.</text>
</comment>
<dbReference type="EMBL" id="WJQU01000004">
    <property type="protein sequence ID" value="KAJ6635320.1"/>
    <property type="molecule type" value="Genomic_DNA"/>
</dbReference>